<feature type="region of interest" description="Disordered" evidence="1">
    <location>
        <begin position="167"/>
        <end position="205"/>
    </location>
</feature>
<reference evidence="3" key="1">
    <citation type="submission" date="2023-03" db="EMBL/GenBank/DDBJ databases">
        <title>Massive genome expansion in bonnet fungi (Mycena s.s.) driven by repeated elements and novel gene families across ecological guilds.</title>
        <authorList>
            <consortium name="Lawrence Berkeley National Laboratory"/>
            <person name="Harder C.B."/>
            <person name="Miyauchi S."/>
            <person name="Viragh M."/>
            <person name="Kuo A."/>
            <person name="Thoen E."/>
            <person name="Andreopoulos B."/>
            <person name="Lu D."/>
            <person name="Skrede I."/>
            <person name="Drula E."/>
            <person name="Henrissat B."/>
            <person name="Morin E."/>
            <person name="Kohler A."/>
            <person name="Barry K."/>
            <person name="LaButti K."/>
            <person name="Morin E."/>
            <person name="Salamov A."/>
            <person name="Lipzen A."/>
            <person name="Mereny Z."/>
            <person name="Hegedus B."/>
            <person name="Baldrian P."/>
            <person name="Stursova M."/>
            <person name="Weitz H."/>
            <person name="Taylor A."/>
            <person name="Grigoriev I.V."/>
            <person name="Nagy L.G."/>
            <person name="Martin F."/>
            <person name="Kauserud H."/>
        </authorList>
    </citation>
    <scope>NUCLEOTIDE SEQUENCE</scope>
    <source>
        <strain evidence="3">CBHHK182m</strain>
    </source>
</reference>
<comment type="caution">
    <text evidence="3">The sequence shown here is derived from an EMBL/GenBank/DDBJ whole genome shotgun (WGS) entry which is preliminary data.</text>
</comment>
<sequence length="541" mass="58760">MSKWVSNIFASLLLAPASRAPPRAQAAPVLLDDEDASSASDINSDSGDQLATDEELLGLLNNHILPADLTARILALAAAQLRAHPAGATNFLPFWSDVMRHVPSNGAESTPQEVWAAREKILSALLARRQECHGSGGTAETAVYTTEDGAVIPALDPSAIRIKKEESVEPQFQHYSSASPSPDADQDDDSATPPPQPHPGPSALQQTFLHHLSPSADYQPRRLMGSYNAEIEPGYDKELLPPYPSLEFERARAEVERPRAATEDFSLQMILPPSYTAVHGPAGLPLAVVFIPATDTISCGVVETPSDAEMEDEQKPITRHIPATCVPQAEMSDTLLALGARFSARACPPRHRPLELDVRDESALVSTERKPSNIDDIWRPNALSRAALGSSAHENSRRRMLAAVGDALKEVESTERLRPGTPFTLQVAYTPEVSTSGVGVLFVPDDPSVAPAGTERSRMPLSDSRLSHVRVTSIGREMEGDWEVLRNHKRKRVAEAAVDQSVSKRICGLKGRDTIIRHSLLDMQADDTWVGHHRRLAMEAA</sequence>
<proteinExistence type="predicted"/>
<evidence type="ECO:0000256" key="1">
    <source>
        <dbReference type="SAM" id="MobiDB-lite"/>
    </source>
</evidence>
<keyword evidence="4" id="KW-1185">Reference proteome</keyword>
<dbReference type="AlphaFoldDB" id="A0AAD7HGJ6"/>
<evidence type="ECO:0000256" key="2">
    <source>
        <dbReference type="SAM" id="SignalP"/>
    </source>
</evidence>
<keyword evidence="2" id="KW-0732">Signal</keyword>
<protein>
    <submittedName>
        <fullName evidence="3">Uncharacterized protein</fullName>
    </submittedName>
</protein>
<dbReference type="EMBL" id="JARKIB010000245">
    <property type="protein sequence ID" value="KAJ7720018.1"/>
    <property type="molecule type" value="Genomic_DNA"/>
</dbReference>
<gene>
    <name evidence="3" type="ORF">B0H16DRAFT_1700050</name>
</gene>
<accession>A0AAD7HGJ6</accession>
<dbReference type="Proteomes" id="UP001215598">
    <property type="component" value="Unassembled WGS sequence"/>
</dbReference>
<feature type="chain" id="PRO_5042221336" evidence="2">
    <location>
        <begin position="27"/>
        <end position="541"/>
    </location>
</feature>
<organism evidence="3 4">
    <name type="scientific">Mycena metata</name>
    <dbReference type="NCBI Taxonomy" id="1033252"/>
    <lineage>
        <taxon>Eukaryota</taxon>
        <taxon>Fungi</taxon>
        <taxon>Dikarya</taxon>
        <taxon>Basidiomycota</taxon>
        <taxon>Agaricomycotina</taxon>
        <taxon>Agaricomycetes</taxon>
        <taxon>Agaricomycetidae</taxon>
        <taxon>Agaricales</taxon>
        <taxon>Marasmiineae</taxon>
        <taxon>Mycenaceae</taxon>
        <taxon>Mycena</taxon>
    </lineage>
</organism>
<name>A0AAD7HGJ6_9AGAR</name>
<feature type="signal peptide" evidence="2">
    <location>
        <begin position="1"/>
        <end position="26"/>
    </location>
</feature>
<evidence type="ECO:0000313" key="4">
    <source>
        <dbReference type="Proteomes" id="UP001215598"/>
    </source>
</evidence>
<evidence type="ECO:0000313" key="3">
    <source>
        <dbReference type="EMBL" id="KAJ7720018.1"/>
    </source>
</evidence>